<evidence type="ECO:0000313" key="3">
    <source>
        <dbReference type="EMBL" id="SFN98602.1"/>
    </source>
</evidence>
<dbReference type="GO" id="GO:0004315">
    <property type="term" value="F:3-oxoacyl-[acyl-carrier-protein] synthase activity"/>
    <property type="evidence" value="ECO:0007669"/>
    <property type="project" value="TreeGrafter"/>
</dbReference>
<dbReference type="Proteomes" id="UP000199036">
    <property type="component" value="Unassembled WGS sequence"/>
</dbReference>
<dbReference type="GO" id="GO:0006633">
    <property type="term" value="P:fatty acid biosynthetic process"/>
    <property type="evidence" value="ECO:0007669"/>
    <property type="project" value="TreeGrafter"/>
</dbReference>
<dbReference type="AlphaFoldDB" id="A0A1I5DHA6"/>
<accession>A0A1I5DHA6</accession>
<keyword evidence="4" id="KW-1185">Reference proteome</keyword>
<evidence type="ECO:0000259" key="2">
    <source>
        <dbReference type="PROSITE" id="PS52004"/>
    </source>
</evidence>
<reference evidence="4" key="1">
    <citation type="submission" date="2016-10" db="EMBL/GenBank/DDBJ databases">
        <authorList>
            <person name="Varghese N."/>
            <person name="Submissions S."/>
        </authorList>
    </citation>
    <scope>NUCLEOTIDE SEQUENCE [LARGE SCALE GENOMIC DNA]</scope>
    <source>
        <strain evidence="4">DS-12</strain>
    </source>
</reference>
<sequence>MGEGAGALILEEYEHAKKRGAKIYAELVGASMTADAYHMTSPHPEGLGTAKAMQLALEEAKLNPDELDYLNLHATSTPVGD</sequence>
<dbReference type="InterPro" id="IPR000794">
    <property type="entry name" value="Beta-ketoacyl_synthase"/>
</dbReference>
<dbReference type="InterPro" id="IPR014031">
    <property type="entry name" value="Ketoacyl_synth_C"/>
</dbReference>
<proteinExistence type="predicted"/>
<dbReference type="InterPro" id="IPR020841">
    <property type="entry name" value="PKS_Beta-ketoAc_synthase_dom"/>
</dbReference>
<dbReference type="PROSITE" id="PS52004">
    <property type="entry name" value="KS3_2"/>
    <property type="match status" value="1"/>
</dbReference>
<dbReference type="Gene3D" id="3.40.47.10">
    <property type="match status" value="1"/>
</dbReference>
<dbReference type="SUPFAM" id="SSF53901">
    <property type="entry name" value="Thiolase-like"/>
    <property type="match status" value="1"/>
</dbReference>
<gene>
    <name evidence="3" type="ORF">SAMN05421741_1161</name>
</gene>
<name>A0A1I5DHA6_9FLAO</name>
<dbReference type="EMBL" id="FOVI01000016">
    <property type="protein sequence ID" value="SFN98602.1"/>
    <property type="molecule type" value="Genomic_DNA"/>
</dbReference>
<feature type="domain" description="Ketosynthase family 3 (KS3)" evidence="2">
    <location>
        <begin position="1"/>
        <end position="81"/>
    </location>
</feature>
<dbReference type="PANTHER" id="PTHR11712:SF336">
    <property type="entry name" value="3-OXOACYL-[ACYL-CARRIER-PROTEIN] SYNTHASE, MITOCHONDRIAL"/>
    <property type="match status" value="1"/>
</dbReference>
<evidence type="ECO:0000313" key="4">
    <source>
        <dbReference type="Proteomes" id="UP000199036"/>
    </source>
</evidence>
<evidence type="ECO:0000256" key="1">
    <source>
        <dbReference type="ARBA" id="ARBA00022679"/>
    </source>
</evidence>
<organism evidence="3 4">
    <name type="scientific">Paenimyroides ummariense</name>
    <dbReference type="NCBI Taxonomy" id="913024"/>
    <lineage>
        <taxon>Bacteria</taxon>
        <taxon>Pseudomonadati</taxon>
        <taxon>Bacteroidota</taxon>
        <taxon>Flavobacteriia</taxon>
        <taxon>Flavobacteriales</taxon>
        <taxon>Flavobacteriaceae</taxon>
        <taxon>Paenimyroides</taxon>
    </lineage>
</organism>
<protein>
    <submittedName>
        <fullName evidence="3">3-oxoacyl-[acyl-carrier-protein] synthase II</fullName>
    </submittedName>
</protein>
<dbReference type="InterPro" id="IPR016039">
    <property type="entry name" value="Thiolase-like"/>
</dbReference>
<feature type="non-terminal residue" evidence="3">
    <location>
        <position position="81"/>
    </location>
</feature>
<keyword evidence="1" id="KW-0808">Transferase</keyword>
<dbReference type="PANTHER" id="PTHR11712">
    <property type="entry name" value="POLYKETIDE SYNTHASE-RELATED"/>
    <property type="match status" value="1"/>
</dbReference>
<dbReference type="STRING" id="913024.SAMN05421741_1161"/>
<dbReference type="Pfam" id="PF02801">
    <property type="entry name" value="Ketoacyl-synt_C"/>
    <property type="match status" value="1"/>
</dbReference>